<evidence type="ECO:0000256" key="8">
    <source>
        <dbReference type="ARBA" id="ARBA00049348"/>
    </source>
</evidence>
<comment type="catalytic activity">
    <reaction evidence="1">
        <text>a 4-O-methyl-thymidine in DNA + L-cysteinyl-[protein] = a thymidine in DNA + S-methyl-L-cysteinyl-[protein]</text>
        <dbReference type="Rhea" id="RHEA:53428"/>
        <dbReference type="Rhea" id="RHEA-COMP:10131"/>
        <dbReference type="Rhea" id="RHEA-COMP:10132"/>
        <dbReference type="Rhea" id="RHEA-COMP:13555"/>
        <dbReference type="Rhea" id="RHEA-COMP:13556"/>
        <dbReference type="ChEBI" id="CHEBI:29950"/>
        <dbReference type="ChEBI" id="CHEBI:82612"/>
        <dbReference type="ChEBI" id="CHEBI:137386"/>
        <dbReference type="ChEBI" id="CHEBI:137387"/>
        <dbReference type="EC" id="2.1.1.63"/>
    </reaction>
</comment>
<dbReference type="GO" id="GO:0003908">
    <property type="term" value="F:methylated-DNA-[protein]-cysteine S-methyltransferase activity"/>
    <property type="evidence" value="ECO:0007669"/>
    <property type="project" value="UniProtKB-EC"/>
</dbReference>
<dbReference type="NCBIfam" id="TIGR00589">
    <property type="entry name" value="ogt"/>
    <property type="match status" value="1"/>
</dbReference>
<dbReference type="PANTHER" id="PTHR10815">
    <property type="entry name" value="METHYLATED-DNA--PROTEIN-CYSTEINE METHYLTRANSFERASE"/>
    <property type="match status" value="1"/>
</dbReference>
<dbReference type="Gene3D" id="1.10.10.10">
    <property type="entry name" value="Winged helix-like DNA-binding domain superfamily/Winged helix DNA-binding domain"/>
    <property type="match status" value="1"/>
</dbReference>
<accession>A0A6J7IIN3</accession>
<gene>
    <name evidence="10" type="ORF">UFOPK3684_00935</name>
</gene>
<evidence type="ECO:0000313" key="10">
    <source>
        <dbReference type="EMBL" id="CAB4930625.1"/>
    </source>
</evidence>
<protein>
    <recommendedName>
        <fullName evidence="3">methylated-DNA--[protein]-cysteine S-methyltransferase</fullName>
        <ecNumber evidence="3">2.1.1.63</ecNumber>
    </recommendedName>
</protein>
<dbReference type="Pfam" id="PF01035">
    <property type="entry name" value="DNA_binding_1"/>
    <property type="match status" value="1"/>
</dbReference>
<keyword evidence="5" id="KW-0808">Transferase</keyword>
<dbReference type="InterPro" id="IPR014048">
    <property type="entry name" value="MethylDNA_cys_MeTrfase_DNA-bd"/>
</dbReference>
<evidence type="ECO:0000256" key="2">
    <source>
        <dbReference type="ARBA" id="ARBA00008711"/>
    </source>
</evidence>
<dbReference type="InterPro" id="IPR001497">
    <property type="entry name" value="MethylDNA_cys_MeTrfase_AS"/>
</dbReference>
<evidence type="ECO:0000256" key="1">
    <source>
        <dbReference type="ARBA" id="ARBA00001286"/>
    </source>
</evidence>
<evidence type="ECO:0000256" key="4">
    <source>
        <dbReference type="ARBA" id="ARBA00022603"/>
    </source>
</evidence>
<dbReference type="EC" id="2.1.1.63" evidence="3"/>
<dbReference type="GO" id="GO:0032259">
    <property type="term" value="P:methylation"/>
    <property type="evidence" value="ECO:0007669"/>
    <property type="project" value="UniProtKB-KW"/>
</dbReference>
<dbReference type="EMBL" id="CAFBMZ010000065">
    <property type="protein sequence ID" value="CAB4930625.1"/>
    <property type="molecule type" value="Genomic_DNA"/>
</dbReference>
<comment type="catalytic activity">
    <reaction evidence="8">
        <text>a 6-O-methyl-2'-deoxyguanosine in DNA + L-cysteinyl-[protein] = S-methyl-L-cysteinyl-[protein] + a 2'-deoxyguanosine in DNA</text>
        <dbReference type="Rhea" id="RHEA:24000"/>
        <dbReference type="Rhea" id="RHEA-COMP:10131"/>
        <dbReference type="Rhea" id="RHEA-COMP:10132"/>
        <dbReference type="Rhea" id="RHEA-COMP:11367"/>
        <dbReference type="Rhea" id="RHEA-COMP:11368"/>
        <dbReference type="ChEBI" id="CHEBI:29950"/>
        <dbReference type="ChEBI" id="CHEBI:82612"/>
        <dbReference type="ChEBI" id="CHEBI:85445"/>
        <dbReference type="ChEBI" id="CHEBI:85448"/>
        <dbReference type="EC" id="2.1.1.63"/>
    </reaction>
</comment>
<comment type="similarity">
    <text evidence="2">Belongs to the MGMT family.</text>
</comment>
<dbReference type="AlphaFoldDB" id="A0A6J7IIN3"/>
<dbReference type="SUPFAM" id="SSF46767">
    <property type="entry name" value="Methylated DNA-protein cysteine methyltransferase, C-terminal domain"/>
    <property type="match status" value="1"/>
</dbReference>
<name>A0A6J7IIN3_9ZZZZ</name>
<evidence type="ECO:0000256" key="7">
    <source>
        <dbReference type="ARBA" id="ARBA00023204"/>
    </source>
</evidence>
<dbReference type="InterPro" id="IPR036388">
    <property type="entry name" value="WH-like_DNA-bd_sf"/>
</dbReference>
<evidence type="ECO:0000259" key="9">
    <source>
        <dbReference type="Pfam" id="PF01035"/>
    </source>
</evidence>
<proteinExistence type="inferred from homology"/>
<feature type="domain" description="Methylated-DNA-[protein]-cysteine S-methyltransferase DNA binding" evidence="9">
    <location>
        <begin position="77"/>
        <end position="155"/>
    </location>
</feature>
<sequence length="157" mass="16674">MSFLVTSFKTPIGTLNLLADDQVLIGANLSTISAFKVNQEIKTVRNITVISDLISDYFDGDLSAINAIKVRQPGATFSQAAWKSMRKVIAGKVISYADLAEKAGSPAAVRAAGSACANNAIMLVVPCHRIVKTGGALGNYAYGVDKKEWLLGHEGFL</sequence>
<keyword evidence="6" id="KW-0227">DNA damage</keyword>
<keyword evidence="7" id="KW-0234">DNA repair</keyword>
<evidence type="ECO:0000256" key="5">
    <source>
        <dbReference type="ARBA" id="ARBA00022679"/>
    </source>
</evidence>
<dbReference type="PANTHER" id="PTHR10815:SF13">
    <property type="entry name" value="METHYLATED-DNA--PROTEIN-CYSTEINE METHYLTRANSFERASE"/>
    <property type="match status" value="1"/>
</dbReference>
<dbReference type="PROSITE" id="PS00374">
    <property type="entry name" value="MGMT"/>
    <property type="match status" value="1"/>
</dbReference>
<evidence type="ECO:0000256" key="6">
    <source>
        <dbReference type="ARBA" id="ARBA00022763"/>
    </source>
</evidence>
<evidence type="ECO:0000256" key="3">
    <source>
        <dbReference type="ARBA" id="ARBA00011918"/>
    </source>
</evidence>
<keyword evidence="4" id="KW-0489">Methyltransferase</keyword>
<dbReference type="GO" id="GO:0006281">
    <property type="term" value="P:DNA repair"/>
    <property type="evidence" value="ECO:0007669"/>
    <property type="project" value="UniProtKB-KW"/>
</dbReference>
<dbReference type="FunFam" id="1.10.10.10:FF:000214">
    <property type="entry name" value="Methylated-DNA--protein-cysteine methyltransferase"/>
    <property type="match status" value="1"/>
</dbReference>
<reference evidence="10" key="1">
    <citation type="submission" date="2020-05" db="EMBL/GenBank/DDBJ databases">
        <authorList>
            <person name="Chiriac C."/>
            <person name="Salcher M."/>
            <person name="Ghai R."/>
            <person name="Kavagutti S V."/>
        </authorList>
    </citation>
    <scope>NUCLEOTIDE SEQUENCE</scope>
</reference>
<organism evidence="10">
    <name type="scientific">freshwater metagenome</name>
    <dbReference type="NCBI Taxonomy" id="449393"/>
    <lineage>
        <taxon>unclassified sequences</taxon>
        <taxon>metagenomes</taxon>
        <taxon>ecological metagenomes</taxon>
    </lineage>
</organism>
<dbReference type="CDD" id="cd06445">
    <property type="entry name" value="ATase"/>
    <property type="match status" value="1"/>
</dbReference>
<dbReference type="InterPro" id="IPR036217">
    <property type="entry name" value="MethylDNA_cys_MeTrfase_DNAb"/>
</dbReference>